<dbReference type="Gene3D" id="3.30.420.10">
    <property type="entry name" value="Ribonuclease H-like superfamily/Ribonuclease H"/>
    <property type="match status" value="1"/>
</dbReference>
<dbReference type="PaxDb" id="3635-A0A1U8JQ10"/>
<dbReference type="InterPro" id="IPR036397">
    <property type="entry name" value="RNaseH_sf"/>
</dbReference>
<dbReference type="InterPro" id="IPR052160">
    <property type="entry name" value="Gypsy_RT_Integrase-like"/>
</dbReference>
<evidence type="ECO:0008006" key="3">
    <source>
        <dbReference type="Google" id="ProtNLM"/>
    </source>
</evidence>
<dbReference type="PANTHER" id="PTHR47266">
    <property type="entry name" value="ENDONUCLEASE-RELATED"/>
    <property type="match status" value="1"/>
</dbReference>
<accession>A0A1U8JQ10</accession>
<dbReference type="KEGG" id="ghi:107908059"/>
<evidence type="ECO:0000313" key="1">
    <source>
        <dbReference type="Proteomes" id="UP000818029"/>
    </source>
</evidence>
<gene>
    <name evidence="2" type="primary">LOC107908059</name>
</gene>
<evidence type="ECO:0000313" key="2">
    <source>
        <dbReference type="RefSeq" id="XP_016690823.1"/>
    </source>
</evidence>
<reference evidence="2" key="2">
    <citation type="submission" date="2025-08" db="UniProtKB">
        <authorList>
            <consortium name="RefSeq"/>
        </authorList>
    </citation>
    <scope>IDENTIFICATION</scope>
</reference>
<dbReference type="GO" id="GO:0003676">
    <property type="term" value="F:nucleic acid binding"/>
    <property type="evidence" value="ECO:0007669"/>
    <property type="project" value="InterPro"/>
</dbReference>
<name>A0A1U8JQ10_GOSHI</name>
<keyword evidence="1" id="KW-1185">Reference proteome</keyword>
<dbReference type="RefSeq" id="XP_016690823.1">
    <property type="nucleotide sequence ID" value="XM_016835334.1"/>
</dbReference>
<dbReference type="Proteomes" id="UP000818029">
    <property type="component" value="Chromosome D02"/>
</dbReference>
<dbReference type="AlphaFoldDB" id="A0A1U8JQ10"/>
<proteinExistence type="predicted"/>
<organism evidence="1 2">
    <name type="scientific">Gossypium hirsutum</name>
    <name type="common">Upland cotton</name>
    <name type="synonym">Gossypium mexicanum</name>
    <dbReference type="NCBI Taxonomy" id="3635"/>
    <lineage>
        <taxon>Eukaryota</taxon>
        <taxon>Viridiplantae</taxon>
        <taxon>Streptophyta</taxon>
        <taxon>Embryophyta</taxon>
        <taxon>Tracheophyta</taxon>
        <taxon>Spermatophyta</taxon>
        <taxon>Magnoliopsida</taxon>
        <taxon>eudicotyledons</taxon>
        <taxon>Gunneridae</taxon>
        <taxon>Pentapetalae</taxon>
        <taxon>rosids</taxon>
        <taxon>malvids</taxon>
        <taxon>Malvales</taxon>
        <taxon>Malvaceae</taxon>
        <taxon>Malvoideae</taxon>
        <taxon>Gossypium</taxon>
    </lineage>
</organism>
<dbReference type="GeneID" id="107908059"/>
<sequence>MDKLRSRIEKVVNPTCKDWSSRLDEALWAYRTAFKTPLGMSPFKLVYGKPCHFSVELEHKAYWAIKKLNMDWINAGISRLLELNEMEEFRAEAYANAKLLKLFNGKLKSRWSGPFKIVHVYPRRAIEVKDGKTGFNFKVNGQHLKHYWGAPILRDKHSITLRTA</sequence>
<reference evidence="1" key="1">
    <citation type="journal article" date="2020" name="Nat. Genet.">
        <title>Genomic diversifications of five Gossypium allopolyploid species and their impact on cotton improvement.</title>
        <authorList>
            <person name="Chen Z.J."/>
            <person name="Sreedasyam A."/>
            <person name="Ando A."/>
            <person name="Song Q."/>
            <person name="De Santiago L.M."/>
            <person name="Hulse-Kemp A.M."/>
            <person name="Ding M."/>
            <person name="Ye W."/>
            <person name="Kirkbride R.C."/>
            <person name="Jenkins J."/>
            <person name="Plott C."/>
            <person name="Lovell J."/>
            <person name="Lin Y.M."/>
            <person name="Vaughn R."/>
            <person name="Liu B."/>
            <person name="Simpson S."/>
            <person name="Scheffler B.E."/>
            <person name="Wen L."/>
            <person name="Saski C.A."/>
            <person name="Grover C.E."/>
            <person name="Hu G."/>
            <person name="Conover J.L."/>
            <person name="Carlson J.W."/>
            <person name="Shu S."/>
            <person name="Boston L.B."/>
            <person name="Williams M."/>
            <person name="Peterson D.G."/>
            <person name="McGee K."/>
            <person name="Jones D.C."/>
            <person name="Wendel J.F."/>
            <person name="Stelly D.M."/>
            <person name="Grimwood J."/>
            <person name="Schmutz J."/>
        </authorList>
    </citation>
    <scope>NUCLEOTIDE SEQUENCE [LARGE SCALE GENOMIC DNA]</scope>
    <source>
        <strain evidence="1">cv. TM-1</strain>
    </source>
</reference>
<protein>
    <recommendedName>
        <fullName evidence="3">Protein NYNRIN-like</fullName>
    </recommendedName>
</protein>